<feature type="domain" description="CENP-V/GFA" evidence="4">
    <location>
        <begin position="3"/>
        <end position="115"/>
    </location>
</feature>
<dbReference type="PROSITE" id="PS51891">
    <property type="entry name" value="CENP_V_GFA"/>
    <property type="match status" value="1"/>
</dbReference>
<reference evidence="5 6" key="1">
    <citation type="submission" date="2019-02" db="EMBL/GenBank/DDBJ databases">
        <authorList>
            <person name="Feng G."/>
        </authorList>
    </citation>
    <scope>NUCLEOTIDE SEQUENCE [LARGE SCALE GENOMIC DNA]</scope>
    <source>
        <strain evidence="5 6">CCTCC AB 2011146</strain>
    </source>
</reference>
<dbReference type="AlphaFoldDB" id="A0A8G1ZGA4"/>
<dbReference type="OrthoDB" id="9805575at2"/>
<dbReference type="PANTHER" id="PTHR28620">
    <property type="entry name" value="CENTROMERE PROTEIN V"/>
    <property type="match status" value="1"/>
</dbReference>
<dbReference type="RefSeq" id="WP_129926408.1">
    <property type="nucleotide sequence ID" value="NZ_SEOO01000013.1"/>
</dbReference>
<dbReference type="SUPFAM" id="SSF51316">
    <property type="entry name" value="Mss4-like"/>
    <property type="match status" value="1"/>
</dbReference>
<dbReference type="InterPro" id="IPR011057">
    <property type="entry name" value="Mss4-like_sf"/>
</dbReference>
<dbReference type="InterPro" id="IPR006913">
    <property type="entry name" value="CENP-V/GFA"/>
</dbReference>
<accession>A0A8G1ZGA4</accession>
<organism evidence="5 6">
    <name type="scientific">Sphingobium cupriresistens</name>
    <dbReference type="NCBI Taxonomy" id="1132417"/>
    <lineage>
        <taxon>Bacteria</taxon>
        <taxon>Pseudomonadati</taxon>
        <taxon>Pseudomonadota</taxon>
        <taxon>Alphaproteobacteria</taxon>
        <taxon>Sphingomonadales</taxon>
        <taxon>Sphingomonadaceae</taxon>
        <taxon>Sphingobium</taxon>
    </lineage>
</organism>
<evidence type="ECO:0000256" key="1">
    <source>
        <dbReference type="ARBA" id="ARBA00005495"/>
    </source>
</evidence>
<comment type="caution">
    <text evidence="5">The sequence shown here is derived from an EMBL/GenBank/DDBJ whole genome shotgun (WGS) entry which is preliminary data.</text>
</comment>
<dbReference type="InterPro" id="IPR052355">
    <property type="entry name" value="CENP-V-like"/>
</dbReference>
<evidence type="ECO:0000256" key="2">
    <source>
        <dbReference type="ARBA" id="ARBA00022723"/>
    </source>
</evidence>
<dbReference type="GO" id="GO:0046872">
    <property type="term" value="F:metal ion binding"/>
    <property type="evidence" value="ECO:0007669"/>
    <property type="project" value="UniProtKB-KW"/>
</dbReference>
<protein>
    <submittedName>
        <fullName evidence="5">GFA family protein</fullName>
    </submittedName>
</protein>
<keyword evidence="2" id="KW-0479">Metal-binding</keyword>
<proteinExistence type="inferred from homology"/>
<name>A0A8G1ZGA4_9SPHN</name>
<evidence type="ECO:0000256" key="3">
    <source>
        <dbReference type="ARBA" id="ARBA00022833"/>
    </source>
</evidence>
<dbReference type="Pfam" id="PF04828">
    <property type="entry name" value="GFA"/>
    <property type="match status" value="1"/>
</dbReference>
<dbReference type="EMBL" id="SEOO01000013">
    <property type="protein sequence ID" value="RYM11255.1"/>
    <property type="molecule type" value="Genomic_DNA"/>
</dbReference>
<dbReference type="Gene3D" id="2.170.150.70">
    <property type="match status" value="1"/>
</dbReference>
<evidence type="ECO:0000259" key="4">
    <source>
        <dbReference type="PROSITE" id="PS51891"/>
    </source>
</evidence>
<keyword evidence="3" id="KW-0862">Zinc</keyword>
<dbReference type="Proteomes" id="UP000291572">
    <property type="component" value="Unassembled WGS sequence"/>
</dbReference>
<evidence type="ECO:0000313" key="5">
    <source>
        <dbReference type="EMBL" id="RYM11255.1"/>
    </source>
</evidence>
<gene>
    <name evidence="5" type="ORF">EWH12_09490</name>
</gene>
<dbReference type="PANTHER" id="PTHR28620:SF1">
    <property type="entry name" value="CENP-V_GFA DOMAIN-CONTAINING PROTEIN"/>
    <property type="match status" value="1"/>
</dbReference>
<sequence>MPYTGSCHCGAVTFSVAAEAPTEGMTCNCSHCSRKGFVLTFVPADQFTLDSGADELNDYLFYKHAITHQFCKTCGTEAFALGKSPQGEMRAINLRCVPAVDIDALTINKVDGASF</sequence>
<dbReference type="GO" id="GO:0016846">
    <property type="term" value="F:carbon-sulfur lyase activity"/>
    <property type="evidence" value="ECO:0007669"/>
    <property type="project" value="InterPro"/>
</dbReference>
<comment type="similarity">
    <text evidence="1">Belongs to the Gfa family.</text>
</comment>
<evidence type="ECO:0000313" key="6">
    <source>
        <dbReference type="Proteomes" id="UP000291572"/>
    </source>
</evidence>